<dbReference type="InterPro" id="IPR043128">
    <property type="entry name" value="Rev_trsase/Diguanyl_cyclase"/>
</dbReference>
<dbReference type="InterPro" id="IPR001878">
    <property type="entry name" value="Znf_CCHC"/>
</dbReference>
<protein>
    <submittedName>
        <fullName evidence="5">Uncharacterized protein LOC116190006</fullName>
    </submittedName>
</protein>
<keyword evidence="1" id="KW-0862">Zinc</keyword>
<dbReference type="Pfam" id="PF03732">
    <property type="entry name" value="Retrotrans_gag"/>
    <property type="match status" value="1"/>
</dbReference>
<dbReference type="RefSeq" id="XP_031375536.1">
    <property type="nucleotide sequence ID" value="XM_031519676.1"/>
</dbReference>
<evidence type="ECO:0000256" key="1">
    <source>
        <dbReference type="PROSITE-ProRule" id="PRU00047"/>
    </source>
</evidence>
<dbReference type="AlphaFoldDB" id="A0A6P8C157"/>
<dbReference type="SUPFAM" id="SSF57756">
    <property type="entry name" value="Retrovirus zinc finger-like domains"/>
    <property type="match status" value="1"/>
</dbReference>
<proteinExistence type="predicted"/>
<dbReference type="PANTHER" id="PTHR15503:SF45">
    <property type="entry name" value="RNA-DIRECTED DNA POLYMERASE HOMOLOG"/>
    <property type="match status" value="1"/>
</dbReference>
<dbReference type="Proteomes" id="UP000515151">
    <property type="component" value="Unplaced"/>
</dbReference>
<gene>
    <name evidence="5" type="primary">LOC116190006</name>
</gene>
<keyword evidence="1" id="KW-0863">Zinc-finger</keyword>
<dbReference type="Gene3D" id="3.30.70.270">
    <property type="match status" value="3"/>
</dbReference>
<feature type="domain" description="CCHC-type" evidence="3">
    <location>
        <begin position="325"/>
        <end position="340"/>
    </location>
</feature>
<dbReference type="SUPFAM" id="SSF56672">
    <property type="entry name" value="DNA/RNA polymerases"/>
    <property type="match status" value="1"/>
</dbReference>
<dbReference type="PANTHER" id="PTHR15503">
    <property type="entry name" value="LDOC1 RELATED"/>
    <property type="match status" value="1"/>
</dbReference>
<evidence type="ECO:0000313" key="4">
    <source>
        <dbReference type="Proteomes" id="UP000515151"/>
    </source>
</evidence>
<name>A0A6P8C157_PUNGR</name>
<dbReference type="PROSITE" id="PS50158">
    <property type="entry name" value="ZF_CCHC"/>
    <property type="match status" value="2"/>
</dbReference>
<feature type="region of interest" description="Disordered" evidence="2">
    <location>
        <begin position="216"/>
        <end position="235"/>
    </location>
</feature>
<dbReference type="InterPro" id="IPR005162">
    <property type="entry name" value="Retrotrans_gag_dom"/>
</dbReference>
<dbReference type="Pfam" id="PF00098">
    <property type="entry name" value="zf-CCHC"/>
    <property type="match status" value="2"/>
</dbReference>
<dbReference type="CDD" id="cd01647">
    <property type="entry name" value="RT_LTR"/>
    <property type="match status" value="1"/>
</dbReference>
<dbReference type="GO" id="GO:0008270">
    <property type="term" value="F:zinc ion binding"/>
    <property type="evidence" value="ECO:0007669"/>
    <property type="project" value="UniProtKB-KW"/>
</dbReference>
<dbReference type="InterPro" id="IPR000477">
    <property type="entry name" value="RT_dom"/>
</dbReference>
<keyword evidence="4" id="KW-1185">Reference proteome</keyword>
<dbReference type="Gene3D" id="4.10.60.10">
    <property type="entry name" value="Zinc finger, CCHC-type"/>
    <property type="match status" value="1"/>
</dbReference>
<feature type="compositionally biased region" description="Polar residues" evidence="2">
    <location>
        <begin position="218"/>
        <end position="229"/>
    </location>
</feature>
<feature type="region of interest" description="Disordered" evidence="2">
    <location>
        <begin position="342"/>
        <end position="389"/>
    </location>
</feature>
<feature type="compositionally biased region" description="Polar residues" evidence="2">
    <location>
        <begin position="247"/>
        <end position="269"/>
    </location>
</feature>
<sequence>MTRLVEQQAQLIEQQTAFFQRQTAQPGTSTSQMELQLTPYERFRKYGPSNISGSADPIEAENWITGMERIFSIMEVSDTQRVALASFMLEGDAQYWWEATQRRLDPNSLHAITWFEFTQAFYNKYFPASFRRTKEREFLNLKQGELGVAEYELKFTKLSRFAPTLVSDETSKCNRFLDGLNLNIRSRLSVLEIPTFSDLYNKAIIAEEDLREEVVQREQCSNQPSSSGLAKSYRPQKCSGFTQSLFESKTTSQRGPSSSYRSEGAFSQTEQKRGRANITRSQNCQVCGRVHSGVCRVQSGECYYCGQLGHLRNNCHELQSRVATCFRCGMRGHMARNCTQPFPSAVSSSSVGNRPSQVRGRGQVSSNQSLQSRGGGSMGSSAGQANRPMTQGRVFTLTKRDADATPTVVTDEPEFKFYGDRLNVPFEFVSFLKARKQLKKECEAYLAHVVATEVDSLKLSEIPVVYKFLDVFPDELPGFPPDREIECTIELELDTAPISHTPYRMAPSELKELKVQLQELLEKGFIRPSVSPWGALVLFVKKKEGSLRLCIDYRQLNRVIVRNKCPLPRIDDLFDQLRGTTVFSKIDLRSGYHQLRIKDSDVPKTAFRTQHGHYEFLMMHFGDEHEEHLRVVLQILRQRKLYAKSDKCEFLLDQMGFLGHVTLGDGVSVDPTKIEVILNWSHPTSVTNVRSFPGLAGYYRRFVEGFFLIVTLLTRLT</sequence>
<feature type="domain" description="CCHC-type" evidence="3">
    <location>
        <begin position="302"/>
        <end position="315"/>
    </location>
</feature>
<dbReference type="Pfam" id="PF00078">
    <property type="entry name" value="RVT_1"/>
    <property type="match status" value="1"/>
</dbReference>
<feature type="compositionally biased region" description="Polar residues" evidence="2">
    <location>
        <begin position="342"/>
        <end position="356"/>
    </location>
</feature>
<dbReference type="Gene3D" id="3.10.10.10">
    <property type="entry name" value="HIV Type 1 Reverse Transcriptase, subunit A, domain 1"/>
    <property type="match status" value="1"/>
</dbReference>
<evidence type="ECO:0000259" key="3">
    <source>
        <dbReference type="PROSITE" id="PS50158"/>
    </source>
</evidence>
<evidence type="ECO:0000256" key="2">
    <source>
        <dbReference type="SAM" id="MobiDB-lite"/>
    </source>
</evidence>
<feature type="region of interest" description="Disordered" evidence="2">
    <location>
        <begin position="247"/>
        <end position="274"/>
    </location>
</feature>
<dbReference type="InterPro" id="IPR032567">
    <property type="entry name" value="RTL1-rel"/>
</dbReference>
<reference evidence="4" key="1">
    <citation type="journal article" date="2020" name="Plant Biotechnol. J.">
        <title>The pomegranate (Punica granatum L.) draft genome dissects genetic divergence between soft- and hard-seeded cultivars.</title>
        <authorList>
            <person name="Luo X."/>
            <person name="Li H."/>
            <person name="Wu Z."/>
            <person name="Yao W."/>
            <person name="Zhao P."/>
            <person name="Cao D."/>
            <person name="Yu H."/>
            <person name="Li K."/>
            <person name="Poudel K."/>
            <person name="Zhao D."/>
            <person name="Zhang F."/>
            <person name="Xia X."/>
            <person name="Chen L."/>
            <person name="Wang Q."/>
            <person name="Jing D."/>
            <person name="Cao S."/>
        </authorList>
    </citation>
    <scope>NUCLEOTIDE SEQUENCE [LARGE SCALE GENOMIC DNA]</scope>
    <source>
        <strain evidence="4">cv. Tunisia</strain>
    </source>
</reference>
<dbReference type="InterPro" id="IPR036875">
    <property type="entry name" value="Znf_CCHC_sf"/>
</dbReference>
<dbReference type="SMART" id="SM00343">
    <property type="entry name" value="ZnF_C2HC"/>
    <property type="match status" value="2"/>
</dbReference>
<evidence type="ECO:0000313" key="5">
    <source>
        <dbReference type="RefSeq" id="XP_031375536.1"/>
    </source>
</evidence>
<organism evidence="4 5">
    <name type="scientific">Punica granatum</name>
    <name type="common">Pomegranate</name>
    <dbReference type="NCBI Taxonomy" id="22663"/>
    <lineage>
        <taxon>Eukaryota</taxon>
        <taxon>Viridiplantae</taxon>
        <taxon>Streptophyta</taxon>
        <taxon>Embryophyta</taxon>
        <taxon>Tracheophyta</taxon>
        <taxon>Spermatophyta</taxon>
        <taxon>Magnoliopsida</taxon>
        <taxon>eudicotyledons</taxon>
        <taxon>Gunneridae</taxon>
        <taxon>Pentapetalae</taxon>
        <taxon>rosids</taxon>
        <taxon>malvids</taxon>
        <taxon>Myrtales</taxon>
        <taxon>Lythraceae</taxon>
        <taxon>Punica</taxon>
    </lineage>
</organism>
<dbReference type="InterPro" id="IPR043502">
    <property type="entry name" value="DNA/RNA_pol_sf"/>
</dbReference>
<dbReference type="GO" id="GO:0003676">
    <property type="term" value="F:nucleic acid binding"/>
    <property type="evidence" value="ECO:0007669"/>
    <property type="project" value="InterPro"/>
</dbReference>
<reference evidence="5" key="2">
    <citation type="submission" date="2025-08" db="UniProtKB">
        <authorList>
            <consortium name="RefSeq"/>
        </authorList>
    </citation>
    <scope>IDENTIFICATION</scope>
    <source>
        <tissue evidence="5">Leaf</tissue>
    </source>
</reference>
<dbReference type="OrthoDB" id="415724at2759"/>
<accession>A0A6P8C157</accession>
<keyword evidence="1" id="KW-0479">Metal-binding</keyword>
<dbReference type="GeneID" id="116190006"/>